<dbReference type="InterPro" id="IPR013083">
    <property type="entry name" value="Znf_RING/FYVE/PHD"/>
</dbReference>
<feature type="domain" description="MYST-type HAT" evidence="25">
    <location>
        <begin position="737"/>
        <end position="1012"/>
    </location>
</feature>
<dbReference type="PANTHER" id="PTHR10615">
    <property type="entry name" value="HISTONE ACETYLTRANSFERASE"/>
    <property type="match status" value="1"/>
</dbReference>
<feature type="region of interest" description="Disordered" evidence="22">
    <location>
        <begin position="593"/>
        <end position="690"/>
    </location>
</feature>
<feature type="compositionally biased region" description="Basic and acidic residues" evidence="22">
    <location>
        <begin position="1416"/>
        <end position="1426"/>
    </location>
</feature>
<evidence type="ECO:0000256" key="16">
    <source>
        <dbReference type="ARBA" id="ARBA00023159"/>
    </source>
</evidence>
<evidence type="ECO:0000256" key="1">
    <source>
        <dbReference type="ARBA" id="ARBA00004123"/>
    </source>
</evidence>
<dbReference type="InterPro" id="IPR048589">
    <property type="entry name" value="SAMD1-like_WH"/>
</dbReference>
<dbReference type="GO" id="GO:0003712">
    <property type="term" value="F:transcription coregulator activity"/>
    <property type="evidence" value="ECO:0007669"/>
    <property type="project" value="TreeGrafter"/>
</dbReference>
<dbReference type="Gene3D" id="1.10.10.10">
    <property type="entry name" value="Winged helix-like DNA-binding domain superfamily/Winged helix DNA-binding domain"/>
    <property type="match status" value="2"/>
</dbReference>
<dbReference type="InterPro" id="IPR016181">
    <property type="entry name" value="Acyl_CoA_acyltransferase"/>
</dbReference>
<feature type="compositionally biased region" description="Polar residues" evidence="22">
    <location>
        <begin position="1110"/>
        <end position="1122"/>
    </location>
</feature>
<evidence type="ECO:0000256" key="14">
    <source>
        <dbReference type="ARBA" id="ARBA00022990"/>
    </source>
</evidence>
<keyword evidence="14" id="KW-0007">Acetylation</keyword>
<gene>
    <name evidence="27" type="ORF">OFUS_LOCUS20068</name>
</gene>
<feature type="domain" description="PHD-type" evidence="23">
    <location>
        <begin position="279"/>
        <end position="329"/>
    </location>
</feature>
<dbReference type="GO" id="GO:0040029">
    <property type="term" value="P:epigenetic regulation of gene expression"/>
    <property type="evidence" value="ECO:0007669"/>
    <property type="project" value="UniProtKB-ARBA"/>
</dbReference>
<dbReference type="PROSITE" id="PS51802">
    <property type="entry name" value="ZF_CCHHC"/>
    <property type="match status" value="1"/>
</dbReference>
<evidence type="ECO:0000256" key="5">
    <source>
        <dbReference type="ARBA" id="ARBA00022499"/>
    </source>
</evidence>
<evidence type="ECO:0000256" key="15">
    <source>
        <dbReference type="ARBA" id="ARBA00023015"/>
    </source>
</evidence>
<dbReference type="SMART" id="SM00249">
    <property type="entry name" value="PHD"/>
    <property type="match status" value="2"/>
</dbReference>
<dbReference type="CDD" id="cd15618">
    <property type="entry name" value="PHD1_MOZ_MORF"/>
    <property type="match status" value="1"/>
</dbReference>
<dbReference type="InterPro" id="IPR011011">
    <property type="entry name" value="Znf_FYVE_PHD"/>
</dbReference>
<feature type="non-terminal residue" evidence="27">
    <location>
        <position position="1591"/>
    </location>
</feature>
<dbReference type="SUPFAM" id="SSF46785">
    <property type="entry name" value="Winged helix' DNA-binding domain"/>
    <property type="match status" value="1"/>
</dbReference>
<keyword evidence="18" id="KW-0539">Nucleus</keyword>
<evidence type="ECO:0000256" key="3">
    <source>
        <dbReference type="ARBA" id="ARBA00013184"/>
    </source>
</evidence>
<dbReference type="EC" id="2.3.1.48" evidence="3"/>
<evidence type="ECO:0000256" key="4">
    <source>
        <dbReference type="ARBA" id="ARBA00022491"/>
    </source>
</evidence>
<dbReference type="SMART" id="SM00526">
    <property type="entry name" value="H15"/>
    <property type="match status" value="1"/>
</dbReference>
<dbReference type="Pfam" id="PF21524">
    <property type="entry name" value="SAMD1_WH"/>
    <property type="match status" value="1"/>
</dbReference>
<dbReference type="Gene3D" id="4.10.320.30">
    <property type="match status" value="1"/>
</dbReference>
<comment type="catalytic activity">
    <reaction evidence="19">
        <text>L-lysyl-[protein] + acetyl-CoA = N(6)-acetyl-L-lysyl-[protein] + CoA + H(+)</text>
        <dbReference type="Rhea" id="RHEA:45948"/>
        <dbReference type="Rhea" id="RHEA-COMP:9752"/>
        <dbReference type="Rhea" id="RHEA-COMP:10731"/>
        <dbReference type="ChEBI" id="CHEBI:15378"/>
        <dbReference type="ChEBI" id="CHEBI:29969"/>
        <dbReference type="ChEBI" id="CHEBI:57287"/>
        <dbReference type="ChEBI" id="CHEBI:57288"/>
        <dbReference type="ChEBI" id="CHEBI:61930"/>
        <dbReference type="EC" id="2.3.1.48"/>
    </reaction>
</comment>
<evidence type="ECO:0000313" key="28">
    <source>
        <dbReference type="Proteomes" id="UP000749559"/>
    </source>
</evidence>
<evidence type="ECO:0000256" key="9">
    <source>
        <dbReference type="ARBA" id="ARBA00022737"/>
    </source>
</evidence>
<keyword evidence="5" id="KW-1017">Isopeptide bond</keyword>
<dbReference type="Proteomes" id="UP000749559">
    <property type="component" value="Unassembled WGS sequence"/>
</dbReference>
<keyword evidence="8" id="KW-0479">Metal-binding</keyword>
<dbReference type="Pfam" id="PF00538">
    <property type="entry name" value="Linker_histone"/>
    <property type="match status" value="1"/>
</dbReference>
<keyword evidence="17" id="KW-0804">Transcription</keyword>
<keyword evidence="4" id="KW-0678">Repressor</keyword>
<dbReference type="InterPro" id="IPR050603">
    <property type="entry name" value="MYST_HAT"/>
</dbReference>
<dbReference type="Pfam" id="PF00628">
    <property type="entry name" value="PHD"/>
    <property type="match status" value="2"/>
</dbReference>
<dbReference type="InterPro" id="IPR036390">
    <property type="entry name" value="WH_DNA-bd_sf"/>
</dbReference>
<dbReference type="Gene3D" id="3.40.630.30">
    <property type="match status" value="1"/>
</dbReference>
<evidence type="ECO:0000256" key="7">
    <source>
        <dbReference type="ARBA" id="ARBA00022679"/>
    </source>
</evidence>
<dbReference type="Pfam" id="PF17772">
    <property type="entry name" value="zf-MYST"/>
    <property type="match status" value="1"/>
</dbReference>
<evidence type="ECO:0000259" key="26">
    <source>
        <dbReference type="PROSITE" id="PS52014"/>
    </source>
</evidence>
<evidence type="ECO:0000259" key="25">
    <source>
        <dbReference type="PROSITE" id="PS51726"/>
    </source>
</evidence>
<dbReference type="PROSITE" id="PS50016">
    <property type="entry name" value="ZF_PHD_2"/>
    <property type="match status" value="2"/>
</dbReference>
<keyword evidence="6" id="KW-0597">Phosphoprotein</keyword>
<dbReference type="InterPro" id="IPR002515">
    <property type="entry name" value="Znf_C2H2C"/>
</dbReference>
<dbReference type="Pfam" id="PF01853">
    <property type="entry name" value="MOZ_SAS"/>
    <property type="match status" value="1"/>
</dbReference>
<keyword evidence="7" id="KW-0808">Transferase</keyword>
<organism evidence="27 28">
    <name type="scientific">Owenia fusiformis</name>
    <name type="common">Polychaete worm</name>
    <dbReference type="NCBI Taxonomy" id="6347"/>
    <lineage>
        <taxon>Eukaryota</taxon>
        <taxon>Metazoa</taxon>
        <taxon>Spiralia</taxon>
        <taxon>Lophotrochozoa</taxon>
        <taxon>Annelida</taxon>
        <taxon>Polychaeta</taxon>
        <taxon>Sedentaria</taxon>
        <taxon>Canalipalpata</taxon>
        <taxon>Sabellida</taxon>
        <taxon>Oweniida</taxon>
        <taxon>Oweniidae</taxon>
        <taxon>Owenia</taxon>
    </lineage>
</organism>
<dbReference type="FunFam" id="3.40.630.30:FF:000001">
    <property type="entry name" value="Histone acetyltransferase"/>
    <property type="match status" value="1"/>
</dbReference>
<feature type="compositionally biased region" description="Basic and acidic residues" evidence="22">
    <location>
        <begin position="1467"/>
        <end position="1481"/>
    </location>
</feature>
<feature type="domain" description="SAMD1-like winged helix (WH)" evidence="26">
    <location>
        <begin position="9"/>
        <end position="85"/>
    </location>
</feature>
<sequence>MVREDDQPQEGMANRTYAKWLIEAIRKIKHQKQRPSVERIIHAVRQFHKVSKDSVAEQLELSVAEGLVLKTFNKGVWSYKDPDRVTKLSTRSLRIHNKTDLSKVILRTIKELGEIGGSTLKSIEKYIQSSYSVELADDVDLSQQIKFSAKRAVGSKKLSQDGKYFKIEQSHDDSLGSNSSDRSSTMAVGTFDDDISVRSDNSFAEKTPAAEKPFKSKKLVRPMQICSFCLGTAEQNREKLPEELISCAECGNSGHPSCLKFSPELTAKVKSLRWQCIECKTCSFCQASGREDNMLFCDACDRGFHMGCCDPPFTKAPKGTWVCNICDPERGSKRTKQLVDETLEREYKDAICRRRSRGPRQEKKLQMCPTPGCDGSGNTNNRNSHHRKPWACPMLSDDERPKKPKSKKVIDKLHETTTNKHDMDREPSVLVANGDLSDDSDDHVSDIAPIGELPDDELGPLGKPKGLIDGLTKFFTPSNKRTSRVSLNALAAAKYGTFIGKVKSNTSKSQKAASKLLRKSRALHMSRAGRKHQFGPPGSGQLKGLFDGLSHIFTAIGDRKRTLTTYAPPPRIKRIRPLEPMEVSDKAEAPVLVSATDPPPPEPTPPVFHSLGRGSTSKLGRAGLHSASASVGRGRGPRKTSTAVTPLAPSGRGGRGRAASSLQCTSVGRGRGRGRRSSGAGDQPPVQPVGITDQDMEMFKEAQEKAHQVKYSISQFQTTQKEKEASGDKEKEKTLVNTGRYPPCIEFGRYEINTWYSSPYPAECARLPKLYICEFCLKYMKSRSILRRHLEKCGLCHPPANEIYRKDNVSVFEVDGNANKIYCQNLCLLAKLFLDHKTLYYDVEPFLFYVLTQNDENGCHLVGYFSKEKHCQQKYNVSCIMTMPQYQRKGYGRFLIDFSYHLSIIEGQSGSPEKPLSDLGKVTYQAYWRSVILEYLHKYTDTNITIKSITRSTGMCPHDIANTLQQLNFVAKKDGKFIIQVDKRVVDAHAEKLKKKGVIRLILDPEFLRWTPLISTHTLMEEEKKAEKELKDIAEEIKGMEEDSEAGSPKKLNSPGARKRIFFERKKGRRRKALTSNNNNSNMEDDEESRPPPKKKIRNSTSDVDERKLNGSQSPNNSSSALGESKPDSRCNETSPPAKNDMPMTPKKRGWPKGVKRGSINKKPAVVKMPRKKGGRPGRRPKALQSLPKEGIIKNGATLESSNSPKEDIAVKDAKENVIENGEIHENGIENNDNAINGVDHDVDADGDHSDVDNDHTEEQDIDNDNECNHIDRPINGHIDSEDDGNEADQSGSESESESDSDSDSEDEQSKKTEEIIQSEPLVPNNVKSPQGEIEVNNEPIIPSNDEMSPDIKEDRDNDKVLIPDKDIDSDMDNNEPDIPEIKSPGTLEPYHSDIDQPGMGPKCPQPEVEEEEEHSDTPEHYHDSEPPQPQNVIEPIPAQTKPESPVIETHMGESESDNGDNNQQEHYPEYDNDNDVHENIEQDVQETLEASENLEQALAEDLNVEQAENGLEDPAHTQEQAHEDAASMLGVESSSSHQQVHEQLPLAPQQPIQHQLQQPLPPQQVQHSPMSQQLEQSPMSQQVQHSPMSQ</sequence>
<keyword evidence="10 21" id="KW-0863">Zinc-finger</keyword>
<evidence type="ECO:0000256" key="11">
    <source>
        <dbReference type="ARBA" id="ARBA00022833"/>
    </source>
</evidence>
<proteinExistence type="inferred from homology"/>
<feature type="compositionally biased region" description="Basic and acidic residues" evidence="22">
    <location>
        <begin position="1205"/>
        <end position="1228"/>
    </location>
</feature>
<dbReference type="FunFam" id="3.30.60.60:FF:000001">
    <property type="entry name" value="Histone acetyltransferase"/>
    <property type="match status" value="1"/>
</dbReference>
<feature type="compositionally biased region" description="Basic residues" evidence="22">
    <location>
        <begin position="1169"/>
        <end position="1182"/>
    </location>
</feature>
<dbReference type="InterPro" id="IPR036388">
    <property type="entry name" value="WH-like_DNA-bd_sf"/>
</dbReference>
<dbReference type="InterPro" id="IPR019787">
    <property type="entry name" value="Znf_PHD-finger"/>
</dbReference>
<dbReference type="PROSITE" id="PS51726">
    <property type="entry name" value="MYST_HAT"/>
    <property type="match status" value="1"/>
</dbReference>
<feature type="compositionally biased region" description="Basic and acidic residues" evidence="22">
    <location>
        <begin position="1239"/>
        <end position="1259"/>
    </location>
</feature>
<feature type="region of interest" description="Disordered" evidence="22">
    <location>
        <begin position="1038"/>
        <end position="1591"/>
    </location>
</feature>
<keyword evidence="12" id="KW-0832">Ubl conjugation</keyword>
<dbReference type="InterPro" id="IPR036060">
    <property type="entry name" value="Znf_C2H2C_sf"/>
</dbReference>
<dbReference type="GO" id="GO:0003682">
    <property type="term" value="F:chromatin binding"/>
    <property type="evidence" value="ECO:0007669"/>
    <property type="project" value="TreeGrafter"/>
</dbReference>
<dbReference type="GO" id="GO:0003677">
    <property type="term" value="F:DNA binding"/>
    <property type="evidence" value="ECO:0007669"/>
    <property type="project" value="InterPro"/>
</dbReference>
<dbReference type="InterPro" id="IPR002717">
    <property type="entry name" value="HAT_MYST-type"/>
</dbReference>
<feature type="domain" description="H15" evidence="24">
    <location>
        <begin position="97"/>
        <end position="169"/>
    </location>
</feature>
<evidence type="ECO:0000256" key="8">
    <source>
        <dbReference type="ARBA" id="ARBA00022723"/>
    </source>
</evidence>
<protein>
    <recommendedName>
        <fullName evidence="3">histone acetyltransferase</fullName>
        <ecNumber evidence="3">2.3.1.48</ecNumber>
    </recommendedName>
</protein>
<dbReference type="GO" id="GO:0070776">
    <property type="term" value="C:MOZ/MORF histone acetyltransferase complex"/>
    <property type="evidence" value="ECO:0007669"/>
    <property type="project" value="TreeGrafter"/>
</dbReference>
<evidence type="ECO:0000256" key="12">
    <source>
        <dbReference type="ARBA" id="ARBA00022843"/>
    </source>
</evidence>
<feature type="compositionally biased region" description="Acidic residues" evidence="22">
    <location>
        <begin position="1295"/>
        <end position="1307"/>
    </location>
</feature>
<dbReference type="Gene3D" id="3.30.60.60">
    <property type="entry name" value="N-acetyl transferase-like"/>
    <property type="match status" value="1"/>
</dbReference>
<feature type="region of interest" description="Disordered" evidence="22">
    <location>
        <begin position="363"/>
        <end position="409"/>
    </location>
</feature>
<evidence type="ECO:0000256" key="2">
    <source>
        <dbReference type="ARBA" id="ARBA00010107"/>
    </source>
</evidence>
<keyword evidence="11" id="KW-0862">Zinc</keyword>
<dbReference type="InterPro" id="IPR005818">
    <property type="entry name" value="Histone_H1/H5_H15"/>
</dbReference>
<comment type="caution">
    <text evidence="27">The sequence shown here is derived from an EMBL/GenBank/DDBJ whole genome shotgun (WGS) entry which is preliminary data.</text>
</comment>
<dbReference type="SUPFAM" id="SSF57903">
    <property type="entry name" value="FYVE/PHD zinc finger"/>
    <property type="match status" value="2"/>
</dbReference>
<dbReference type="SUPFAM" id="SSF103637">
    <property type="entry name" value="CCHHC domain"/>
    <property type="match status" value="1"/>
</dbReference>
<dbReference type="SUPFAM" id="SSF55729">
    <property type="entry name" value="Acyl-CoA N-acyltransferases (Nat)"/>
    <property type="match status" value="1"/>
</dbReference>
<evidence type="ECO:0000256" key="20">
    <source>
        <dbReference type="PIRSR" id="PIRSR602717-51"/>
    </source>
</evidence>
<dbReference type="GO" id="GO:0010484">
    <property type="term" value="F:histone H3 acetyltransferase activity"/>
    <property type="evidence" value="ECO:0007669"/>
    <property type="project" value="TreeGrafter"/>
</dbReference>
<keyword evidence="15" id="KW-0805">Transcription regulation</keyword>
<reference evidence="27" key="1">
    <citation type="submission" date="2022-03" db="EMBL/GenBank/DDBJ databases">
        <authorList>
            <person name="Martin C."/>
        </authorList>
    </citation>
    <scope>NUCLEOTIDE SEQUENCE</scope>
</reference>
<keyword evidence="28" id="KW-1185">Reference proteome</keyword>
<dbReference type="Gene3D" id="3.30.40.10">
    <property type="entry name" value="Zinc/RING finger domain, C3HC4 (zinc finger)"/>
    <property type="match status" value="1"/>
</dbReference>
<evidence type="ECO:0000256" key="10">
    <source>
        <dbReference type="ARBA" id="ARBA00022771"/>
    </source>
</evidence>
<dbReference type="GO" id="GO:0005634">
    <property type="term" value="C:nucleus"/>
    <property type="evidence" value="ECO:0007669"/>
    <property type="project" value="UniProtKB-SubCell"/>
</dbReference>
<dbReference type="PANTHER" id="PTHR10615:SF217">
    <property type="entry name" value="HISTONE ACETYLTRANSFERASE"/>
    <property type="match status" value="1"/>
</dbReference>
<dbReference type="InterPro" id="IPR040706">
    <property type="entry name" value="Zf-MYST"/>
</dbReference>
<evidence type="ECO:0000259" key="23">
    <source>
        <dbReference type="PROSITE" id="PS50016"/>
    </source>
</evidence>
<feature type="compositionally biased region" description="Acidic residues" evidence="22">
    <location>
        <begin position="1370"/>
        <end position="1379"/>
    </location>
</feature>
<evidence type="ECO:0000256" key="13">
    <source>
        <dbReference type="ARBA" id="ARBA00022853"/>
    </source>
</evidence>
<evidence type="ECO:0000256" key="17">
    <source>
        <dbReference type="ARBA" id="ARBA00023163"/>
    </source>
</evidence>
<evidence type="ECO:0000256" key="19">
    <source>
        <dbReference type="ARBA" id="ARBA00048017"/>
    </source>
</evidence>
<dbReference type="GO" id="GO:0008270">
    <property type="term" value="F:zinc ion binding"/>
    <property type="evidence" value="ECO:0007669"/>
    <property type="project" value="UniProtKB-KW"/>
</dbReference>
<evidence type="ECO:0000259" key="24">
    <source>
        <dbReference type="PROSITE" id="PS51504"/>
    </source>
</evidence>
<feature type="compositionally biased region" description="Polar residues" evidence="22">
    <location>
        <begin position="1568"/>
        <end position="1591"/>
    </location>
</feature>
<dbReference type="CDD" id="cd15527">
    <property type="entry name" value="PHD2_KAT6A_6B"/>
    <property type="match status" value="1"/>
</dbReference>
<feature type="compositionally biased region" description="Pro residues" evidence="22">
    <location>
        <begin position="597"/>
        <end position="606"/>
    </location>
</feature>
<name>A0A8S4PQI5_OWEFU</name>
<feature type="compositionally biased region" description="Basic and acidic residues" evidence="22">
    <location>
        <begin position="1350"/>
        <end position="1369"/>
    </location>
</feature>
<keyword evidence="9" id="KW-0677">Repeat</keyword>
<comment type="similarity">
    <text evidence="2">Belongs to the MYST (SAS/MOZ) family.</text>
</comment>
<feature type="active site" description="Proton donor/acceptor" evidence="20">
    <location>
        <position position="913"/>
    </location>
</feature>
<dbReference type="CDD" id="cd04301">
    <property type="entry name" value="NAT_SF"/>
    <property type="match status" value="1"/>
</dbReference>
<evidence type="ECO:0000256" key="6">
    <source>
        <dbReference type="ARBA" id="ARBA00022553"/>
    </source>
</evidence>
<keyword evidence="16" id="KW-0010">Activator</keyword>
<dbReference type="PROSITE" id="PS51504">
    <property type="entry name" value="H15"/>
    <property type="match status" value="1"/>
</dbReference>
<evidence type="ECO:0000256" key="21">
    <source>
        <dbReference type="PROSITE-ProRule" id="PRU00146"/>
    </source>
</evidence>
<feature type="compositionally biased region" description="Low complexity" evidence="22">
    <location>
        <begin position="1532"/>
        <end position="1567"/>
    </location>
</feature>
<dbReference type="GO" id="GO:0006334">
    <property type="term" value="P:nucleosome assembly"/>
    <property type="evidence" value="ECO:0007669"/>
    <property type="project" value="InterPro"/>
</dbReference>
<comment type="subcellular location">
    <subcellularLocation>
        <location evidence="1">Nucleus</location>
    </subcellularLocation>
</comment>
<feature type="compositionally biased region" description="Basic residues" evidence="22">
    <location>
        <begin position="1146"/>
        <end position="1160"/>
    </location>
</feature>
<accession>A0A8S4PQI5</accession>
<keyword evidence="13" id="KW-0156">Chromatin regulator</keyword>
<feature type="domain" description="PHD-type" evidence="23">
    <location>
        <begin position="223"/>
        <end position="282"/>
    </location>
</feature>
<evidence type="ECO:0000256" key="18">
    <source>
        <dbReference type="ARBA" id="ARBA00023242"/>
    </source>
</evidence>
<dbReference type="GO" id="GO:0006357">
    <property type="term" value="P:regulation of transcription by RNA polymerase II"/>
    <property type="evidence" value="ECO:0007669"/>
    <property type="project" value="TreeGrafter"/>
</dbReference>
<dbReference type="FunFam" id="1.10.10.10:FF:000123">
    <property type="entry name" value="Histone acetyltransferase"/>
    <property type="match status" value="1"/>
</dbReference>
<dbReference type="GO" id="GO:0000786">
    <property type="term" value="C:nucleosome"/>
    <property type="evidence" value="ECO:0007669"/>
    <property type="project" value="InterPro"/>
</dbReference>
<dbReference type="FunFam" id="3.30.40.10:FF:000035">
    <property type="entry name" value="Histone acetyltransferase"/>
    <property type="match status" value="1"/>
</dbReference>
<evidence type="ECO:0000313" key="27">
    <source>
        <dbReference type="EMBL" id="CAH1795540.1"/>
    </source>
</evidence>
<dbReference type="EMBL" id="CAIIXF020000009">
    <property type="protein sequence ID" value="CAH1795540.1"/>
    <property type="molecule type" value="Genomic_DNA"/>
</dbReference>
<evidence type="ECO:0000256" key="22">
    <source>
        <dbReference type="SAM" id="MobiDB-lite"/>
    </source>
</evidence>
<dbReference type="InterPro" id="IPR001965">
    <property type="entry name" value="Znf_PHD"/>
</dbReference>
<feature type="compositionally biased region" description="Basic and acidic residues" evidence="22">
    <location>
        <begin position="1514"/>
        <end position="1526"/>
    </location>
</feature>
<dbReference type="OrthoDB" id="787137at2759"/>
<dbReference type="PROSITE" id="PS52014">
    <property type="entry name" value="SAMD1_WH"/>
    <property type="match status" value="1"/>
</dbReference>